<dbReference type="Gene3D" id="3.70.10.10">
    <property type="match status" value="1"/>
</dbReference>
<accession>A0A662ZJA5</accession>
<name>A0A662ZJA5_9GAMM</name>
<evidence type="ECO:0000259" key="12">
    <source>
        <dbReference type="Pfam" id="PF00712"/>
    </source>
</evidence>
<dbReference type="Gene3D" id="3.10.150.10">
    <property type="entry name" value="DNA Polymerase III, subunit A, domain 2"/>
    <property type="match status" value="1"/>
</dbReference>
<organism evidence="15 16">
    <name type="scientific">Ruminobacter amylophilus</name>
    <dbReference type="NCBI Taxonomy" id="867"/>
    <lineage>
        <taxon>Bacteria</taxon>
        <taxon>Pseudomonadati</taxon>
        <taxon>Pseudomonadota</taxon>
        <taxon>Gammaproteobacteria</taxon>
        <taxon>Aeromonadales</taxon>
        <taxon>Succinivibrionaceae</taxon>
        <taxon>Ruminobacter</taxon>
    </lineage>
</organism>
<dbReference type="GO" id="GO:0003887">
    <property type="term" value="F:DNA-directed DNA polymerase activity"/>
    <property type="evidence" value="ECO:0007669"/>
    <property type="project" value="UniProtKB-KW"/>
</dbReference>
<dbReference type="CDD" id="cd00140">
    <property type="entry name" value="beta_clamp"/>
    <property type="match status" value="1"/>
</dbReference>
<evidence type="ECO:0000256" key="4">
    <source>
        <dbReference type="ARBA" id="ARBA00022490"/>
    </source>
</evidence>
<dbReference type="InterPro" id="IPR001001">
    <property type="entry name" value="DNA_polIII_beta"/>
</dbReference>
<dbReference type="Pfam" id="PF00712">
    <property type="entry name" value="DNA_pol3_beta"/>
    <property type="match status" value="1"/>
</dbReference>
<evidence type="ECO:0000256" key="9">
    <source>
        <dbReference type="ARBA" id="ARBA00023125"/>
    </source>
</evidence>
<keyword evidence="7" id="KW-0235">DNA replication</keyword>
<dbReference type="GO" id="GO:0008408">
    <property type="term" value="F:3'-5' exonuclease activity"/>
    <property type="evidence" value="ECO:0007669"/>
    <property type="project" value="InterPro"/>
</dbReference>
<dbReference type="OrthoDB" id="8421503at2"/>
<dbReference type="InterPro" id="IPR022634">
    <property type="entry name" value="DNA_polIII_beta_N"/>
</dbReference>
<keyword evidence="8" id="KW-0239">DNA-directed DNA polymerase</keyword>
<feature type="domain" description="DNA polymerase III beta sliding clamp N-terminal" evidence="12">
    <location>
        <begin position="3"/>
        <end position="133"/>
    </location>
</feature>
<evidence type="ECO:0000256" key="5">
    <source>
        <dbReference type="ARBA" id="ARBA00022679"/>
    </source>
</evidence>
<keyword evidence="6" id="KW-0548">Nucleotidyltransferase</keyword>
<dbReference type="GO" id="GO:0003677">
    <property type="term" value="F:DNA binding"/>
    <property type="evidence" value="ECO:0007669"/>
    <property type="project" value="UniProtKB-KW"/>
</dbReference>
<dbReference type="RefSeq" id="WP_031578697.1">
    <property type="nucleotide sequence ID" value="NZ_FOXF01000048.1"/>
</dbReference>
<keyword evidence="5" id="KW-0808">Transferase</keyword>
<dbReference type="GO" id="GO:0005737">
    <property type="term" value="C:cytoplasm"/>
    <property type="evidence" value="ECO:0007669"/>
    <property type="project" value="UniProtKB-SubCell"/>
</dbReference>
<protein>
    <recommendedName>
        <fullName evidence="3">Beta sliding clamp</fullName>
    </recommendedName>
    <alternativeName>
        <fullName evidence="11">Beta-clamp processivity factor</fullName>
    </alternativeName>
    <alternativeName>
        <fullName evidence="10">DNA polymerase III beta sliding clamp subunit</fullName>
    </alternativeName>
</protein>
<dbReference type="GO" id="GO:0006271">
    <property type="term" value="P:DNA strand elongation involved in DNA replication"/>
    <property type="evidence" value="ECO:0007669"/>
    <property type="project" value="TreeGrafter"/>
</dbReference>
<dbReference type="InterPro" id="IPR022635">
    <property type="entry name" value="DNA_polIII_beta_C"/>
</dbReference>
<evidence type="ECO:0000256" key="10">
    <source>
        <dbReference type="ARBA" id="ARBA00030988"/>
    </source>
</evidence>
<gene>
    <name evidence="15" type="ORF">SAMN02910344_01955</name>
</gene>
<dbReference type="SMART" id="SM00480">
    <property type="entry name" value="POL3Bc"/>
    <property type="match status" value="1"/>
</dbReference>
<evidence type="ECO:0000256" key="7">
    <source>
        <dbReference type="ARBA" id="ARBA00022705"/>
    </source>
</evidence>
<evidence type="ECO:0000259" key="13">
    <source>
        <dbReference type="Pfam" id="PF02767"/>
    </source>
</evidence>
<dbReference type="SUPFAM" id="SSF55979">
    <property type="entry name" value="DNA clamp"/>
    <property type="match status" value="3"/>
</dbReference>
<dbReference type="PANTHER" id="PTHR30478:SF0">
    <property type="entry name" value="BETA SLIDING CLAMP"/>
    <property type="match status" value="1"/>
</dbReference>
<keyword evidence="16" id="KW-1185">Reference proteome</keyword>
<dbReference type="Proteomes" id="UP000243745">
    <property type="component" value="Unassembled WGS sequence"/>
</dbReference>
<evidence type="ECO:0000256" key="8">
    <source>
        <dbReference type="ARBA" id="ARBA00022932"/>
    </source>
</evidence>
<keyword evidence="9" id="KW-0238">DNA-binding</keyword>
<evidence type="ECO:0000256" key="3">
    <source>
        <dbReference type="ARBA" id="ARBA00021035"/>
    </source>
</evidence>
<dbReference type="InterPro" id="IPR046938">
    <property type="entry name" value="DNA_clamp_sf"/>
</dbReference>
<dbReference type="Pfam" id="PF02767">
    <property type="entry name" value="DNA_pol3_beta_2"/>
    <property type="match status" value="1"/>
</dbReference>
<reference evidence="15 16" key="1">
    <citation type="submission" date="2016-10" db="EMBL/GenBank/DDBJ databases">
        <authorList>
            <person name="Varghese N."/>
            <person name="Submissions S."/>
        </authorList>
    </citation>
    <scope>NUCLEOTIDE SEQUENCE [LARGE SCALE GENOMIC DNA]</scope>
    <source>
        <strain evidence="15 16">DSM 1361</strain>
    </source>
</reference>
<dbReference type="PANTHER" id="PTHR30478">
    <property type="entry name" value="DNA POLYMERASE III SUBUNIT BETA"/>
    <property type="match status" value="1"/>
</dbReference>
<dbReference type="Pfam" id="PF02768">
    <property type="entry name" value="DNA_pol3_beta_3"/>
    <property type="match status" value="1"/>
</dbReference>
<dbReference type="InterPro" id="IPR022637">
    <property type="entry name" value="DNA_polIII_beta_cen"/>
</dbReference>
<evidence type="ECO:0000259" key="14">
    <source>
        <dbReference type="Pfam" id="PF02768"/>
    </source>
</evidence>
<sequence length="401" mass="44573">MFKCSIGREDLLKPLGHISGVAGNTANNPITSNVLLEILPNDGTVIKDAKYKLRMVCTDTEIQMSTEVGLFCDDIKEGKTTVNVKILLEILKKLPDGAYVNFVDDGTDDKLLLSSGKFKSNMVTIDAEYFPAIECLDPLYELKIELNELLNVMKTTKFSMAAESYRVFLKGMRFAVVGSDNMGLDIITADGHRMSLQKGRLVEPCNIPVTVDDNGFIFPKKGVDQLISMMSTMKESVEDDTVVTLKINKNSLQTTVNGISLLSILIDAKYPDITSILPNNCNRVLVVDRKLFQDTVMRVSIMSNSLNKAVEMVINNGLFTIKAKNSNHEEAKDDIDYVSYTGDNFEIAFNSEYLNNICSVISTSKMKISLSKSSNNLLIEPMADENEEQSYAKYIVSRIIV</sequence>
<proteinExistence type="inferred from homology"/>
<feature type="domain" description="DNA polymerase III beta sliding clamp C-terminal" evidence="14">
    <location>
        <begin position="275"/>
        <end position="389"/>
    </location>
</feature>
<dbReference type="AlphaFoldDB" id="A0A662ZJA5"/>
<evidence type="ECO:0000256" key="1">
    <source>
        <dbReference type="ARBA" id="ARBA00004496"/>
    </source>
</evidence>
<evidence type="ECO:0000256" key="6">
    <source>
        <dbReference type="ARBA" id="ARBA00022695"/>
    </source>
</evidence>
<evidence type="ECO:0000256" key="11">
    <source>
        <dbReference type="ARBA" id="ARBA00033276"/>
    </source>
</evidence>
<dbReference type="EMBL" id="FOXF01000048">
    <property type="protein sequence ID" value="SFP64587.1"/>
    <property type="molecule type" value="Genomic_DNA"/>
</dbReference>
<evidence type="ECO:0000313" key="16">
    <source>
        <dbReference type="Proteomes" id="UP000243745"/>
    </source>
</evidence>
<dbReference type="GO" id="GO:0009360">
    <property type="term" value="C:DNA polymerase III complex"/>
    <property type="evidence" value="ECO:0007669"/>
    <property type="project" value="InterPro"/>
</dbReference>
<feature type="domain" description="DNA polymerase III beta sliding clamp central" evidence="13">
    <location>
        <begin position="144"/>
        <end position="272"/>
    </location>
</feature>
<comment type="subcellular location">
    <subcellularLocation>
        <location evidence="1">Cytoplasm</location>
    </subcellularLocation>
</comment>
<evidence type="ECO:0000313" key="15">
    <source>
        <dbReference type="EMBL" id="SFP64587.1"/>
    </source>
</evidence>
<comment type="similarity">
    <text evidence="2">Belongs to the beta sliding clamp family.</text>
</comment>
<keyword evidence="4" id="KW-0963">Cytoplasm</keyword>
<evidence type="ECO:0000256" key="2">
    <source>
        <dbReference type="ARBA" id="ARBA00010752"/>
    </source>
</evidence>
<dbReference type="NCBIfam" id="TIGR00663">
    <property type="entry name" value="dnan"/>
    <property type="match status" value="1"/>
</dbReference>